<name>A0ABQ7R3T8_PLUXY</name>
<evidence type="ECO:0000256" key="7">
    <source>
        <dbReference type="SAM" id="MobiDB-lite"/>
    </source>
</evidence>
<keyword evidence="5" id="KW-0206">Cytoskeleton</keyword>
<evidence type="ECO:0000256" key="3">
    <source>
        <dbReference type="ARBA" id="ARBA00022553"/>
    </source>
</evidence>
<accession>A0ABQ7R3T8</accession>
<feature type="coiled-coil region" evidence="6">
    <location>
        <begin position="330"/>
        <end position="357"/>
    </location>
</feature>
<feature type="coiled-coil region" evidence="6">
    <location>
        <begin position="138"/>
        <end position="189"/>
    </location>
</feature>
<dbReference type="PANTHER" id="PTHR44981">
    <property type="entry name" value="PERICENTRIN-LIKE PROTEIN, ISOFORM F"/>
    <property type="match status" value="1"/>
</dbReference>
<comment type="subcellular location">
    <subcellularLocation>
        <location evidence="1">Cytoplasm</location>
        <location evidence="1">Cytoskeleton</location>
        <location evidence="1">Microtubule organizing center</location>
        <location evidence="1">Centrosome</location>
    </subcellularLocation>
</comment>
<feature type="coiled-coil region" evidence="6">
    <location>
        <begin position="235"/>
        <end position="269"/>
    </location>
</feature>
<keyword evidence="4 6" id="KW-0175">Coiled coil</keyword>
<evidence type="ECO:0000256" key="2">
    <source>
        <dbReference type="ARBA" id="ARBA00022490"/>
    </source>
</evidence>
<dbReference type="PANTHER" id="PTHR44981:SF2">
    <property type="entry name" value="PERICENTRIN-LIKE PROTEIN, ISOFORM F"/>
    <property type="match status" value="1"/>
</dbReference>
<evidence type="ECO:0000313" key="9">
    <source>
        <dbReference type="EMBL" id="KAG7311951.1"/>
    </source>
</evidence>
<evidence type="ECO:0000256" key="4">
    <source>
        <dbReference type="ARBA" id="ARBA00023054"/>
    </source>
</evidence>
<feature type="domain" description="Pericentrin/AKAP-450 centrosomal targeting" evidence="8">
    <location>
        <begin position="378"/>
        <end position="443"/>
    </location>
</feature>
<comment type="caution">
    <text evidence="9">The sequence shown here is derived from an EMBL/GenBank/DDBJ whole genome shotgun (WGS) entry which is preliminary data.</text>
</comment>
<evidence type="ECO:0000313" key="10">
    <source>
        <dbReference type="Proteomes" id="UP000823941"/>
    </source>
</evidence>
<evidence type="ECO:0000256" key="1">
    <source>
        <dbReference type="ARBA" id="ARBA00004300"/>
    </source>
</evidence>
<keyword evidence="10" id="KW-1185">Reference proteome</keyword>
<keyword evidence="3" id="KW-0597">Phosphoprotein</keyword>
<dbReference type="EMBL" id="JAHIBW010000003">
    <property type="protein sequence ID" value="KAG7311951.1"/>
    <property type="molecule type" value="Genomic_DNA"/>
</dbReference>
<reference evidence="9 10" key="1">
    <citation type="submission" date="2021-06" db="EMBL/GenBank/DDBJ databases">
        <title>A haploid diamondback moth (Plutella xylostella L.) genome assembly resolves 31 chromosomes and identifies a diamide resistance mutation.</title>
        <authorList>
            <person name="Ward C.M."/>
            <person name="Perry K.D."/>
            <person name="Baker G."/>
            <person name="Powis K."/>
            <person name="Heckel D.G."/>
            <person name="Baxter S.W."/>
        </authorList>
    </citation>
    <scope>NUCLEOTIDE SEQUENCE [LARGE SCALE GENOMIC DNA]</scope>
    <source>
        <strain evidence="9 10">LV</strain>
        <tissue evidence="9">Single pupa</tissue>
    </source>
</reference>
<evidence type="ECO:0000256" key="5">
    <source>
        <dbReference type="ARBA" id="ARBA00023212"/>
    </source>
</evidence>
<feature type="compositionally biased region" description="Basic and acidic residues" evidence="7">
    <location>
        <begin position="32"/>
        <end position="43"/>
    </location>
</feature>
<feature type="region of interest" description="Disordered" evidence="7">
    <location>
        <begin position="1"/>
        <end position="43"/>
    </location>
</feature>
<proteinExistence type="predicted"/>
<dbReference type="InterPro" id="IPR019528">
    <property type="entry name" value="PACT_domain"/>
</dbReference>
<evidence type="ECO:0000259" key="8">
    <source>
        <dbReference type="Pfam" id="PF10495"/>
    </source>
</evidence>
<dbReference type="Pfam" id="PF10495">
    <property type="entry name" value="PACT_coil_coil"/>
    <property type="match status" value="1"/>
</dbReference>
<organism evidence="9 10">
    <name type="scientific">Plutella xylostella</name>
    <name type="common">Diamondback moth</name>
    <name type="synonym">Plutella maculipennis</name>
    <dbReference type="NCBI Taxonomy" id="51655"/>
    <lineage>
        <taxon>Eukaryota</taxon>
        <taxon>Metazoa</taxon>
        <taxon>Ecdysozoa</taxon>
        <taxon>Arthropoda</taxon>
        <taxon>Hexapoda</taxon>
        <taxon>Insecta</taxon>
        <taxon>Pterygota</taxon>
        <taxon>Neoptera</taxon>
        <taxon>Endopterygota</taxon>
        <taxon>Lepidoptera</taxon>
        <taxon>Glossata</taxon>
        <taxon>Ditrysia</taxon>
        <taxon>Yponomeutoidea</taxon>
        <taxon>Plutellidae</taxon>
        <taxon>Plutella</taxon>
    </lineage>
</organism>
<keyword evidence="2" id="KW-0963">Cytoplasm</keyword>
<gene>
    <name evidence="9" type="ORF">JYU34_001376</name>
</gene>
<dbReference type="Proteomes" id="UP000823941">
    <property type="component" value="Chromosome 3"/>
</dbReference>
<dbReference type="InterPro" id="IPR028745">
    <property type="entry name" value="AKAP9/Pericentrin"/>
</dbReference>
<feature type="compositionally biased region" description="Low complexity" evidence="7">
    <location>
        <begin position="21"/>
        <end position="31"/>
    </location>
</feature>
<protein>
    <recommendedName>
        <fullName evidence="8">Pericentrin/AKAP-450 centrosomal targeting domain-containing protein</fullName>
    </recommendedName>
</protein>
<sequence>MEQVLSASSDNEEIPRLMLHSSKSSSSIESSSSDRAHRLRSDNDKLQLQVTHLEMQVTHLETRLRDKDALITELNRIRDKLVSDWQAAKLRYEAERDNSGRLQLLLDSQKETCDSLQKQDSSMINILKKRLESSMATELELQQQVQHYRARLATYEAQSPPASPAAQHVSNMTRNMTHYRARLATYEAQSPPASPAAQHADTIERLRGETSVLKSRLDVERSRRGELQVALETLSAQAQRENNGKSEQINELRQELAEIRRLKHEAGLELVRAQELLHIQAGTIRELERKLSAVGKQRPIDDALTEIEEHKSSLTREISSLKKCLLESAASERSDTVAQLRAEKQALQETVNRLQNQAQLDARPAEDKEQAIRYLHGRCLRLESCRKALVWQKRYLQRVVAGYTQLEARLQLPTRAGTGQGRHRFRCIATVVIIVLRMGFLVRRRLAARALSANCLLRAPTARRDVTQTPCSEYGPTPPARPAPLRRALHNDLRRHQLLSPLGDLPRFNPNSPRDDPFILNTPRSEAPSYLNKVDLVSRCLNQAMDTSRDVS</sequence>
<evidence type="ECO:0000256" key="6">
    <source>
        <dbReference type="SAM" id="Coils"/>
    </source>
</evidence>